<organism evidence="1">
    <name type="scientific">Oikopleura dioica</name>
    <name type="common">Tunicate</name>
    <dbReference type="NCBI Taxonomy" id="34765"/>
    <lineage>
        <taxon>Eukaryota</taxon>
        <taxon>Metazoa</taxon>
        <taxon>Chordata</taxon>
        <taxon>Tunicata</taxon>
        <taxon>Appendicularia</taxon>
        <taxon>Copelata</taxon>
        <taxon>Oikopleuridae</taxon>
        <taxon>Oikopleura</taxon>
    </lineage>
</organism>
<gene>
    <name evidence="1" type="ORF">GSOID_T00004906001</name>
</gene>
<accession>E4X9X1</accession>
<protein>
    <submittedName>
        <fullName evidence="1">Uncharacterized protein</fullName>
    </submittedName>
</protein>
<sequence length="151" mass="17060">MRGLGKLFILILNVSSQKNKKKTSQSVTVGTVSTSFTVDKSAADKWQFPQSFDYDSDRRVIVASTRGQHQCSKVPIPELECKGCEAGYPRYDRPCDKPNSDERAKYKCKVLCGPNFEVKSGLPKRMKCLGVPRRWKVDPNRFNGKIKCVPK</sequence>
<keyword evidence="2" id="KW-1185">Reference proteome</keyword>
<evidence type="ECO:0000313" key="1">
    <source>
        <dbReference type="EMBL" id="CBY08341.1"/>
    </source>
</evidence>
<name>E4X9X1_OIKDI</name>
<dbReference type="OrthoDB" id="10316182at2759"/>
<dbReference type="AlphaFoldDB" id="E4X9X1"/>
<dbReference type="EMBL" id="FN653031">
    <property type="protein sequence ID" value="CBY08341.1"/>
    <property type="molecule type" value="Genomic_DNA"/>
</dbReference>
<proteinExistence type="predicted"/>
<reference evidence="1" key="1">
    <citation type="journal article" date="2010" name="Science">
        <title>Plasticity of animal genome architecture unmasked by rapid evolution of a pelagic tunicate.</title>
        <authorList>
            <person name="Denoeud F."/>
            <person name="Henriet S."/>
            <person name="Mungpakdee S."/>
            <person name="Aury J.M."/>
            <person name="Da Silva C."/>
            <person name="Brinkmann H."/>
            <person name="Mikhaleva J."/>
            <person name="Olsen L.C."/>
            <person name="Jubin C."/>
            <person name="Canestro C."/>
            <person name="Bouquet J.M."/>
            <person name="Danks G."/>
            <person name="Poulain J."/>
            <person name="Campsteijn C."/>
            <person name="Adamski M."/>
            <person name="Cross I."/>
            <person name="Yadetie F."/>
            <person name="Muffato M."/>
            <person name="Louis A."/>
            <person name="Butcher S."/>
            <person name="Tsagkogeorga G."/>
            <person name="Konrad A."/>
            <person name="Singh S."/>
            <person name="Jensen M.F."/>
            <person name="Cong E.H."/>
            <person name="Eikeseth-Otteraa H."/>
            <person name="Noel B."/>
            <person name="Anthouard V."/>
            <person name="Porcel B.M."/>
            <person name="Kachouri-Lafond R."/>
            <person name="Nishino A."/>
            <person name="Ugolini M."/>
            <person name="Chourrout P."/>
            <person name="Nishida H."/>
            <person name="Aasland R."/>
            <person name="Huzurbazar S."/>
            <person name="Westhof E."/>
            <person name="Delsuc F."/>
            <person name="Lehrach H."/>
            <person name="Reinhardt R."/>
            <person name="Weissenbach J."/>
            <person name="Roy S.W."/>
            <person name="Artiguenave F."/>
            <person name="Postlethwait J.H."/>
            <person name="Manak J.R."/>
            <person name="Thompson E.M."/>
            <person name="Jaillon O."/>
            <person name="Du Pasquier L."/>
            <person name="Boudinot P."/>
            <person name="Liberles D.A."/>
            <person name="Volff J.N."/>
            <person name="Philippe H."/>
            <person name="Lenhard B."/>
            <person name="Roest Crollius H."/>
            <person name="Wincker P."/>
            <person name="Chourrout D."/>
        </authorList>
    </citation>
    <scope>NUCLEOTIDE SEQUENCE [LARGE SCALE GENOMIC DNA]</scope>
</reference>
<evidence type="ECO:0000313" key="2">
    <source>
        <dbReference type="Proteomes" id="UP000001307"/>
    </source>
</evidence>
<dbReference type="InParanoid" id="E4X9X1"/>
<dbReference type="Proteomes" id="UP000001307">
    <property type="component" value="Unassembled WGS sequence"/>
</dbReference>